<organism evidence="1 2">
    <name type="scientific">Halobellus clavatus</name>
    <dbReference type="NCBI Taxonomy" id="660517"/>
    <lineage>
        <taxon>Archaea</taxon>
        <taxon>Methanobacteriati</taxon>
        <taxon>Methanobacteriota</taxon>
        <taxon>Stenosarchaea group</taxon>
        <taxon>Halobacteria</taxon>
        <taxon>Halobacteriales</taxon>
        <taxon>Haloferacaceae</taxon>
        <taxon>Halobellus</taxon>
    </lineage>
</organism>
<keyword evidence="2" id="KW-1185">Reference proteome</keyword>
<sequence length="70" mass="8032">MADETMETIATLLRSSIESTEDPEINYKLRTALQLLDVVETREARAIDLLADEEFDDDLRGRLEDLGYLE</sequence>
<dbReference type="Proteomes" id="UP000199170">
    <property type="component" value="Unassembled WGS sequence"/>
</dbReference>
<gene>
    <name evidence="1" type="ORF">SAMN04487946_10312</name>
</gene>
<dbReference type="OrthoDB" id="339831at2157"/>
<evidence type="ECO:0000313" key="1">
    <source>
        <dbReference type="EMBL" id="SDX83429.1"/>
    </source>
</evidence>
<accession>A0A1H3EZN9</accession>
<name>A0A1H3EZN9_9EURY</name>
<dbReference type="EMBL" id="FNPB01000003">
    <property type="protein sequence ID" value="SDX83429.1"/>
    <property type="molecule type" value="Genomic_DNA"/>
</dbReference>
<dbReference type="RefSeq" id="WP_089766147.1">
    <property type="nucleotide sequence ID" value="NZ_FNPB01000003.1"/>
</dbReference>
<protein>
    <submittedName>
        <fullName evidence="1">Uncharacterized protein</fullName>
    </submittedName>
</protein>
<dbReference type="AlphaFoldDB" id="A0A1H3EZN9"/>
<evidence type="ECO:0000313" key="2">
    <source>
        <dbReference type="Proteomes" id="UP000199170"/>
    </source>
</evidence>
<proteinExistence type="predicted"/>
<reference evidence="2" key="1">
    <citation type="submission" date="2016-10" db="EMBL/GenBank/DDBJ databases">
        <authorList>
            <person name="Varghese N."/>
            <person name="Submissions S."/>
        </authorList>
    </citation>
    <scope>NUCLEOTIDE SEQUENCE [LARGE SCALE GENOMIC DNA]</scope>
    <source>
        <strain evidence="2">CGMCC 1.10118</strain>
    </source>
</reference>